<evidence type="ECO:0000313" key="4">
    <source>
        <dbReference type="EMBL" id="GIL40190.1"/>
    </source>
</evidence>
<feature type="domain" description="OmpA-like" evidence="3">
    <location>
        <begin position="733"/>
        <end position="815"/>
    </location>
</feature>
<evidence type="ECO:0000256" key="2">
    <source>
        <dbReference type="SAM" id="SignalP"/>
    </source>
</evidence>
<comment type="caution">
    <text evidence="4">The sequence shown here is derived from an EMBL/GenBank/DDBJ whole genome shotgun (WGS) entry which is preliminary data.</text>
</comment>
<evidence type="ECO:0000259" key="3">
    <source>
        <dbReference type="Pfam" id="PF00691"/>
    </source>
</evidence>
<keyword evidence="2" id="KW-0732">Signal</keyword>
<dbReference type="InterPro" id="IPR036737">
    <property type="entry name" value="OmpA-like_sf"/>
</dbReference>
<sequence length="827" mass="85330">MARSAFLPAIALLALAPVASAQVVIGGPAPTTPPDVSVDLSALDALRPNKPTPLARATFTAPSAALPSLPAQLAPAALAVRPAAVLRPTLPSAPERTALAPVAPVERASLPSLDLARVAPPRLAAPSLDRPVAASLTVPSRVEHAPIETGSALRVPVGLAAPTAPALRDAPTVRANEPPTLTTRLHLQRAALRAPDATLPAAPPVIAGATVAPFQPRYVLVSPRLERPVAPSLDALPKLDRTDATPALLRDAVLTAPDPRPVDAPRTLADRDAPNLQTRALQARLTPPSPGTLAALPNLQPEAAPRFNAALVAPPAETRLRSASLAMIEPASLATLPLIAPRNAPDLDTPVVRASLRAPAVSTPSAPSQLPNLAAPQLNARPVLLSPRLEAPARQLPDAPLQLERQSHAPDPVAPAALFAASGIVAPEPRAVNTPRDVATREAPSLTVSPYLLRVSLRAPVAELPQLRTHVQADAAPRLTTRLVAPHLAAPQADAIERAAPIEAATVSFALPVRSAASIVPPEPRPLIAQAVLTNAEPPALRASERALPANLRAPQTAPIDAVQVVSAVSAPQLDNLTRVVAPQFELAVLRPSAPPPLPPSVAPQLETQRVQNAVLREPPPSAAASVTPVINERLAFVASEPPPPAALGPTPKIPAPRTTPQSSTPTTKVPPKPGQMDGTAPPAHAAQPADPNPVAPQATPAPNIAAPDGSNKSSVSPSAPEKGERSAVRLQFSTDATVLPSDVERSLAPVLNTLKATPKARIILRGYAAASDDSAGRAKRIALTRALELRNFFIAHGIDGARIDVRALGAPDDNSTADRVDIGLLE</sequence>
<gene>
    <name evidence="4" type="ORF">TMPK1_24270</name>
</gene>
<protein>
    <recommendedName>
        <fullName evidence="3">OmpA-like domain-containing protein</fullName>
    </recommendedName>
</protein>
<dbReference type="AlphaFoldDB" id="A0A8S8XGE4"/>
<feature type="compositionally biased region" description="Low complexity" evidence="1">
    <location>
        <begin position="681"/>
        <end position="690"/>
    </location>
</feature>
<evidence type="ECO:0000313" key="5">
    <source>
        <dbReference type="Proteomes" id="UP000681075"/>
    </source>
</evidence>
<proteinExistence type="predicted"/>
<feature type="region of interest" description="Disordered" evidence="1">
    <location>
        <begin position="641"/>
        <end position="728"/>
    </location>
</feature>
<name>A0A8S8XGE4_9PROT</name>
<dbReference type="Pfam" id="PF00691">
    <property type="entry name" value="OmpA"/>
    <property type="match status" value="1"/>
</dbReference>
<dbReference type="Gene3D" id="3.30.1330.60">
    <property type="entry name" value="OmpA-like domain"/>
    <property type="match status" value="1"/>
</dbReference>
<feature type="signal peptide" evidence="2">
    <location>
        <begin position="1"/>
        <end position="21"/>
    </location>
</feature>
<dbReference type="SUPFAM" id="SSF103088">
    <property type="entry name" value="OmpA-like"/>
    <property type="match status" value="1"/>
</dbReference>
<feature type="chain" id="PRO_5035774413" description="OmpA-like domain-containing protein" evidence="2">
    <location>
        <begin position="22"/>
        <end position="827"/>
    </location>
</feature>
<keyword evidence="5" id="KW-1185">Reference proteome</keyword>
<dbReference type="Proteomes" id="UP000681075">
    <property type="component" value="Unassembled WGS sequence"/>
</dbReference>
<dbReference type="RefSeq" id="WP_420243299.1">
    <property type="nucleotide sequence ID" value="NZ_BOPV01000001.1"/>
</dbReference>
<dbReference type="InterPro" id="IPR006665">
    <property type="entry name" value="OmpA-like"/>
</dbReference>
<dbReference type="EMBL" id="BOPV01000001">
    <property type="protein sequence ID" value="GIL40190.1"/>
    <property type="molecule type" value="Genomic_DNA"/>
</dbReference>
<feature type="compositionally biased region" description="Pro residues" evidence="1">
    <location>
        <begin position="641"/>
        <end position="655"/>
    </location>
</feature>
<accession>A0A8S8XGE4</accession>
<evidence type="ECO:0000256" key="1">
    <source>
        <dbReference type="SAM" id="MobiDB-lite"/>
    </source>
</evidence>
<reference evidence="4" key="1">
    <citation type="submission" date="2021-02" db="EMBL/GenBank/DDBJ databases">
        <title>Genome sequence of Rhodospirillales sp. strain TMPK1 isolated from soil.</title>
        <authorList>
            <person name="Nakai R."/>
            <person name="Kusada H."/>
            <person name="Tamaki H."/>
        </authorList>
    </citation>
    <scope>NUCLEOTIDE SEQUENCE</scope>
    <source>
        <strain evidence="4">TMPK1</strain>
    </source>
</reference>
<organism evidence="4 5">
    <name type="scientific">Roseiterribacter gracilis</name>
    <dbReference type="NCBI Taxonomy" id="2812848"/>
    <lineage>
        <taxon>Bacteria</taxon>
        <taxon>Pseudomonadati</taxon>
        <taxon>Pseudomonadota</taxon>
        <taxon>Alphaproteobacteria</taxon>
        <taxon>Rhodospirillales</taxon>
        <taxon>Roseiterribacteraceae</taxon>
        <taxon>Roseiterribacter</taxon>
    </lineage>
</organism>
<feature type="compositionally biased region" description="Low complexity" evidence="1">
    <location>
        <begin position="656"/>
        <end position="668"/>
    </location>
</feature>